<comment type="similarity">
    <text evidence="7">Belongs to the binding-protein-dependent transport system permease family.</text>
</comment>
<feature type="transmembrane region" description="Helical" evidence="7">
    <location>
        <begin position="154"/>
        <end position="175"/>
    </location>
</feature>
<evidence type="ECO:0000256" key="6">
    <source>
        <dbReference type="ARBA" id="ARBA00023136"/>
    </source>
</evidence>
<dbReference type="Proteomes" id="UP000642284">
    <property type="component" value="Unassembled WGS sequence"/>
</dbReference>
<reference evidence="10 11" key="1">
    <citation type="submission" date="2020-08" db="EMBL/GenBank/DDBJ databases">
        <title>Genemic of Streptomyces polyaspartic.</title>
        <authorList>
            <person name="Liu W."/>
        </authorList>
    </citation>
    <scope>NUCLEOTIDE SEQUENCE [LARGE SCALE GENOMIC DNA]</scope>
    <source>
        <strain evidence="10 11">TRM66268-LWL</strain>
    </source>
</reference>
<dbReference type="Gene3D" id="1.10.3720.10">
    <property type="entry name" value="MetI-like"/>
    <property type="match status" value="1"/>
</dbReference>
<keyword evidence="5 7" id="KW-1133">Transmembrane helix</keyword>
<evidence type="ECO:0000256" key="7">
    <source>
        <dbReference type="RuleBase" id="RU363032"/>
    </source>
</evidence>
<gene>
    <name evidence="10" type="ORF">H9Y04_08825</name>
</gene>
<dbReference type="PANTHER" id="PTHR43744">
    <property type="entry name" value="ABC TRANSPORTER PERMEASE PROTEIN MG189-RELATED-RELATED"/>
    <property type="match status" value="1"/>
</dbReference>
<name>A0ABR7SDJ7_9ACTN</name>
<dbReference type="SUPFAM" id="SSF161098">
    <property type="entry name" value="MetI-like"/>
    <property type="match status" value="1"/>
</dbReference>
<evidence type="ECO:0000256" key="3">
    <source>
        <dbReference type="ARBA" id="ARBA00022475"/>
    </source>
</evidence>
<keyword evidence="4 7" id="KW-0812">Transmembrane</keyword>
<evidence type="ECO:0000256" key="8">
    <source>
        <dbReference type="SAM" id="MobiDB-lite"/>
    </source>
</evidence>
<evidence type="ECO:0000256" key="4">
    <source>
        <dbReference type="ARBA" id="ARBA00022692"/>
    </source>
</evidence>
<evidence type="ECO:0000256" key="1">
    <source>
        <dbReference type="ARBA" id="ARBA00004651"/>
    </source>
</evidence>
<feature type="region of interest" description="Disordered" evidence="8">
    <location>
        <begin position="1"/>
        <end position="32"/>
    </location>
</feature>
<keyword evidence="11" id="KW-1185">Reference proteome</keyword>
<comment type="caution">
    <text evidence="10">The sequence shown here is derived from an EMBL/GenBank/DDBJ whole genome shotgun (WGS) entry which is preliminary data.</text>
</comment>
<feature type="transmembrane region" description="Helical" evidence="7">
    <location>
        <begin position="41"/>
        <end position="62"/>
    </location>
</feature>
<feature type="transmembrane region" description="Helical" evidence="7">
    <location>
        <begin position="121"/>
        <end position="142"/>
    </location>
</feature>
<feature type="transmembrane region" description="Helical" evidence="7">
    <location>
        <begin position="289"/>
        <end position="310"/>
    </location>
</feature>
<keyword evidence="6 7" id="KW-0472">Membrane</keyword>
<dbReference type="InterPro" id="IPR035906">
    <property type="entry name" value="MetI-like_sf"/>
</dbReference>
<keyword evidence="3" id="KW-1003">Cell membrane</keyword>
<dbReference type="EMBL" id="JACTVJ010000005">
    <property type="protein sequence ID" value="MBC9712677.1"/>
    <property type="molecule type" value="Genomic_DNA"/>
</dbReference>
<dbReference type="InterPro" id="IPR000515">
    <property type="entry name" value="MetI-like"/>
</dbReference>
<protein>
    <submittedName>
        <fullName evidence="10">Carbohydrate ABC transporter permease</fullName>
    </submittedName>
</protein>
<evidence type="ECO:0000313" key="10">
    <source>
        <dbReference type="EMBL" id="MBC9712677.1"/>
    </source>
</evidence>
<feature type="compositionally biased region" description="Low complexity" evidence="8">
    <location>
        <begin position="1"/>
        <end position="14"/>
    </location>
</feature>
<keyword evidence="2 7" id="KW-0813">Transport</keyword>
<accession>A0ABR7SDJ7</accession>
<sequence length="324" mass="35628">MTRTLTRARTSTAADAPHTRRAATGSHGRVRTRRKLSPGRIAAWAVLLFALAATLFPFYWMIRTALTPASDLYYDSTGFVPEHPTMINFLRVLGLTSQEEAVAAGGSGAQVDFLRYLLNSVVYSGLIASLQTLFCAMAGYAFARLRFPGRDALFGVLIAALMVPPIFTLLPNFVLVKNLGWLNTFAGMVAPSVLMTPFAVFFLRQFFLSIPREVEEAAVLDGVGAWGIFWRVVLPMSRGPLITIGLTTTVWAWKDYLWPLLTGRDEETRVLTVALGVFQQQSPNTQPDWTGIMAGSTLSVLPVLVLLILLGRRLVESLNFSGIK</sequence>
<evidence type="ECO:0000313" key="11">
    <source>
        <dbReference type="Proteomes" id="UP000642284"/>
    </source>
</evidence>
<organism evidence="10 11">
    <name type="scientific">Streptomyces polyasparticus</name>
    <dbReference type="NCBI Taxonomy" id="2767826"/>
    <lineage>
        <taxon>Bacteria</taxon>
        <taxon>Bacillati</taxon>
        <taxon>Actinomycetota</taxon>
        <taxon>Actinomycetes</taxon>
        <taxon>Kitasatosporales</taxon>
        <taxon>Streptomycetaceae</taxon>
        <taxon>Streptomyces</taxon>
    </lineage>
</organism>
<comment type="subcellular location">
    <subcellularLocation>
        <location evidence="1 7">Cell membrane</location>
        <topology evidence="1 7">Multi-pass membrane protein</topology>
    </subcellularLocation>
</comment>
<proteinExistence type="inferred from homology"/>
<dbReference type="RefSeq" id="WP_187813178.1">
    <property type="nucleotide sequence ID" value="NZ_JACTVJ010000005.1"/>
</dbReference>
<dbReference type="PANTHER" id="PTHR43744:SF12">
    <property type="entry name" value="ABC TRANSPORTER PERMEASE PROTEIN MG189-RELATED"/>
    <property type="match status" value="1"/>
</dbReference>
<evidence type="ECO:0000259" key="9">
    <source>
        <dbReference type="PROSITE" id="PS50928"/>
    </source>
</evidence>
<evidence type="ECO:0000256" key="2">
    <source>
        <dbReference type="ARBA" id="ARBA00022448"/>
    </source>
</evidence>
<dbReference type="CDD" id="cd06261">
    <property type="entry name" value="TM_PBP2"/>
    <property type="match status" value="1"/>
</dbReference>
<dbReference type="PROSITE" id="PS50928">
    <property type="entry name" value="ABC_TM1"/>
    <property type="match status" value="1"/>
</dbReference>
<feature type="domain" description="ABC transmembrane type-1" evidence="9">
    <location>
        <begin position="117"/>
        <end position="310"/>
    </location>
</feature>
<feature type="transmembrane region" description="Helical" evidence="7">
    <location>
        <begin position="232"/>
        <end position="253"/>
    </location>
</feature>
<evidence type="ECO:0000256" key="5">
    <source>
        <dbReference type="ARBA" id="ARBA00022989"/>
    </source>
</evidence>
<dbReference type="Pfam" id="PF00528">
    <property type="entry name" value="BPD_transp_1"/>
    <property type="match status" value="1"/>
</dbReference>
<feature type="transmembrane region" description="Helical" evidence="7">
    <location>
        <begin position="181"/>
        <end position="203"/>
    </location>
</feature>